<dbReference type="CDD" id="cd06170">
    <property type="entry name" value="LuxR_C_like"/>
    <property type="match status" value="1"/>
</dbReference>
<dbReference type="SUPFAM" id="SSF46894">
    <property type="entry name" value="C-terminal effector domain of the bipartite response regulators"/>
    <property type="match status" value="1"/>
</dbReference>
<dbReference type="Gene3D" id="3.40.50.2300">
    <property type="match status" value="1"/>
</dbReference>
<evidence type="ECO:0000313" key="9">
    <source>
        <dbReference type="Proteomes" id="UP001157109"/>
    </source>
</evidence>
<evidence type="ECO:0000256" key="1">
    <source>
        <dbReference type="ARBA" id="ARBA00022553"/>
    </source>
</evidence>
<name>A0ABQ6HMA8_9MICO</name>
<keyword evidence="2" id="KW-0805">Transcription regulation</keyword>
<evidence type="ECO:0000256" key="5">
    <source>
        <dbReference type="PROSITE-ProRule" id="PRU00169"/>
    </source>
</evidence>
<dbReference type="InterPro" id="IPR000792">
    <property type="entry name" value="Tscrpt_reg_LuxR_C"/>
</dbReference>
<dbReference type="InterPro" id="IPR039420">
    <property type="entry name" value="WalR-like"/>
</dbReference>
<dbReference type="PROSITE" id="PS00622">
    <property type="entry name" value="HTH_LUXR_1"/>
    <property type="match status" value="1"/>
</dbReference>
<dbReference type="PROSITE" id="PS50110">
    <property type="entry name" value="RESPONSE_REGULATORY"/>
    <property type="match status" value="1"/>
</dbReference>
<keyword evidence="3 8" id="KW-0238">DNA-binding</keyword>
<reference evidence="9" key="1">
    <citation type="journal article" date="2019" name="Int. J. Syst. Evol. Microbiol.">
        <title>The Global Catalogue of Microorganisms (GCM) 10K type strain sequencing project: providing services to taxonomists for standard genome sequencing and annotation.</title>
        <authorList>
            <consortium name="The Broad Institute Genomics Platform"/>
            <consortium name="The Broad Institute Genome Sequencing Center for Infectious Disease"/>
            <person name="Wu L."/>
            <person name="Ma J."/>
        </authorList>
    </citation>
    <scope>NUCLEOTIDE SEQUENCE [LARGE SCALE GENOMIC DNA]</scope>
    <source>
        <strain evidence="9">NBRC 105830</strain>
    </source>
</reference>
<evidence type="ECO:0000313" key="8">
    <source>
        <dbReference type="EMBL" id="GMA18634.1"/>
    </source>
</evidence>
<gene>
    <name evidence="8" type="ORF">GCM10025862_06550</name>
</gene>
<dbReference type="InterPro" id="IPR011006">
    <property type="entry name" value="CheY-like_superfamily"/>
</dbReference>
<dbReference type="GO" id="GO:0003677">
    <property type="term" value="F:DNA binding"/>
    <property type="evidence" value="ECO:0007669"/>
    <property type="project" value="UniProtKB-KW"/>
</dbReference>
<evidence type="ECO:0000259" key="6">
    <source>
        <dbReference type="PROSITE" id="PS50043"/>
    </source>
</evidence>
<keyword evidence="4" id="KW-0804">Transcription</keyword>
<keyword evidence="9" id="KW-1185">Reference proteome</keyword>
<evidence type="ECO:0000256" key="4">
    <source>
        <dbReference type="ARBA" id="ARBA00023163"/>
    </source>
</evidence>
<dbReference type="SUPFAM" id="SSF52172">
    <property type="entry name" value="CheY-like"/>
    <property type="match status" value="1"/>
</dbReference>
<proteinExistence type="predicted"/>
<feature type="domain" description="HTH luxR-type" evidence="6">
    <location>
        <begin position="144"/>
        <end position="209"/>
    </location>
</feature>
<dbReference type="PANTHER" id="PTHR43214">
    <property type="entry name" value="TWO-COMPONENT RESPONSE REGULATOR"/>
    <property type="match status" value="1"/>
</dbReference>
<dbReference type="Proteomes" id="UP001157109">
    <property type="component" value="Unassembled WGS sequence"/>
</dbReference>
<accession>A0ABQ6HMA8</accession>
<dbReference type="RefSeq" id="WP_241444410.1">
    <property type="nucleotide sequence ID" value="NZ_BSUJ01000001.1"/>
</dbReference>
<dbReference type="InterPro" id="IPR016032">
    <property type="entry name" value="Sig_transdc_resp-reg_C-effctor"/>
</dbReference>
<feature type="modified residue" description="4-aspartylphosphate" evidence="5">
    <location>
        <position position="55"/>
    </location>
</feature>
<sequence>MTISVVVADDDALVRSGLAAILGAEPDLVVVGEAADGVDAVRVTRQQRPDVVLMDVRMPGTDGIESTKTLRAQPDPPKIVVITTFEHDAYVYEALLAGANAFVLKRATPEELVAVVRTVASTDALVFPEAIRALAAGRAGSGRVAAWGGRLTEREHEVLRLVARGHTNAEVAASLYLGVETVKTHVSALLAKSGARDRTALVVAAYEGRVIEPSRPH</sequence>
<evidence type="ECO:0000259" key="7">
    <source>
        <dbReference type="PROSITE" id="PS50110"/>
    </source>
</evidence>
<dbReference type="CDD" id="cd17535">
    <property type="entry name" value="REC_NarL-like"/>
    <property type="match status" value="1"/>
</dbReference>
<dbReference type="InterPro" id="IPR001789">
    <property type="entry name" value="Sig_transdc_resp-reg_receiver"/>
</dbReference>
<dbReference type="PRINTS" id="PR00038">
    <property type="entry name" value="HTHLUXR"/>
</dbReference>
<protein>
    <submittedName>
        <fullName evidence="8">DNA-binding response regulator</fullName>
    </submittedName>
</protein>
<evidence type="ECO:0000256" key="2">
    <source>
        <dbReference type="ARBA" id="ARBA00023015"/>
    </source>
</evidence>
<dbReference type="PROSITE" id="PS50043">
    <property type="entry name" value="HTH_LUXR_2"/>
    <property type="match status" value="1"/>
</dbReference>
<evidence type="ECO:0000256" key="3">
    <source>
        <dbReference type="ARBA" id="ARBA00023125"/>
    </source>
</evidence>
<feature type="domain" description="Response regulatory" evidence="7">
    <location>
        <begin position="4"/>
        <end position="120"/>
    </location>
</feature>
<dbReference type="SMART" id="SM00421">
    <property type="entry name" value="HTH_LUXR"/>
    <property type="match status" value="1"/>
</dbReference>
<dbReference type="EMBL" id="BSUJ01000001">
    <property type="protein sequence ID" value="GMA18634.1"/>
    <property type="molecule type" value="Genomic_DNA"/>
</dbReference>
<keyword evidence="1 5" id="KW-0597">Phosphoprotein</keyword>
<dbReference type="Pfam" id="PF00072">
    <property type="entry name" value="Response_reg"/>
    <property type="match status" value="1"/>
</dbReference>
<dbReference type="InterPro" id="IPR058245">
    <property type="entry name" value="NreC/VraR/RcsB-like_REC"/>
</dbReference>
<comment type="caution">
    <text evidence="8">The sequence shown here is derived from an EMBL/GenBank/DDBJ whole genome shotgun (WGS) entry which is preliminary data.</text>
</comment>
<dbReference type="SMART" id="SM00448">
    <property type="entry name" value="REC"/>
    <property type="match status" value="1"/>
</dbReference>
<dbReference type="Pfam" id="PF00196">
    <property type="entry name" value="GerE"/>
    <property type="match status" value="1"/>
</dbReference>
<organism evidence="8 9">
    <name type="scientific">Arsenicicoccus piscis</name>
    <dbReference type="NCBI Taxonomy" id="673954"/>
    <lineage>
        <taxon>Bacteria</taxon>
        <taxon>Bacillati</taxon>
        <taxon>Actinomycetota</taxon>
        <taxon>Actinomycetes</taxon>
        <taxon>Micrococcales</taxon>
        <taxon>Intrasporangiaceae</taxon>
        <taxon>Arsenicicoccus</taxon>
    </lineage>
</organism>
<dbReference type="PANTHER" id="PTHR43214:SF24">
    <property type="entry name" value="TRANSCRIPTIONAL REGULATORY PROTEIN NARL-RELATED"/>
    <property type="match status" value="1"/>
</dbReference>